<feature type="compositionally biased region" description="Basic and acidic residues" evidence="11">
    <location>
        <begin position="454"/>
        <end position="471"/>
    </location>
</feature>
<feature type="domain" description="Helicase C-terminal" evidence="13">
    <location>
        <begin position="390"/>
        <end position="621"/>
    </location>
</feature>
<feature type="region of interest" description="Disordered" evidence="11">
    <location>
        <begin position="728"/>
        <end position="748"/>
    </location>
</feature>
<dbReference type="GO" id="GO:0016787">
    <property type="term" value="F:hydrolase activity"/>
    <property type="evidence" value="ECO:0007669"/>
    <property type="project" value="UniProtKB-KW"/>
</dbReference>
<feature type="compositionally biased region" description="Basic and acidic residues" evidence="11">
    <location>
        <begin position="734"/>
        <end position="748"/>
    </location>
</feature>
<evidence type="ECO:0000256" key="10">
    <source>
        <dbReference type="RuleBase" id="RU365068"/>
    </source>
</evidence>
<dbReference type="Gene3D" id="3.40.50.300">
    <property type="entry name" value="P-loop containing nucleotide triphosphate hydrolases"/>
    <property type="match status" value="2"/>
</dbReference>
<evidence type="ECO:0000313" key="14">
    <source>
        <dbReference type="EMBL" id="KAF2103586.1"/>
    </source>
</evidence>
<dbReference type="SMART" id="SM00490">
    <property type="entry name" value="HELICc"/>
    <property type="match status" value="1"/>
</dbReference>
<dbReference type="SUPFAM" id="SSF52540">
    <property type="entry name" value="P-loop containing nucleoside triphosphate hydrolases"/>
    <property type="match status" value="1"/>
</dbReference>
<dbReference type="InterPro" id="IPR011545">
    <property type="entry name" value="DEAD/DEAH_box_helicase_dom"/>
</dbReference>
<dbReference type="EMBL" id="ML978122">
    <property type="protein sequence ID" value="KAF2103586.1"/>
    <property type="molecule type" value="Genomic_DNA"/>
</dbReference>
<evidence type="ECO:0000256" key="11">
    <source>
        <dbReference type="SAM" id="MobiDB-lite"/>
    </source>
</evidence>
<comment type="subcellular location">
    <subcellularLocation>
        <location evidence="1">Nucleus</location>
        <location evidence="1">Nucleolus</location>
    </subcellularLocation>
</comment>
<proteinExistence type="inferred from homology"/>
<evidence type="ECO:0000256" key="3">
    <source>
        <dbReference type="ARBA" id="ARBA00022552"/>
    </source>
</evidence>
<evidence type="ECO:0000256" key="8">
    <source>
        <dbReference type="ARBA" id="ARBA00022884"/>
    </source>
</evidence>
<comment type="domain">
    <text evidence="10">The Q motif is unique to and characteristic of the DEAD box family of RNA helicases and controls ATP binding and hydrolysis.</text>
</comment>
<dbReference type="SMART" id="SM00487">
    <property type="entry name" value="DEXDc"/>
    <property type="match status" value="1"/>
</dbReference>
<comment type="catalytic activity">
    <reaction evidence="10">
        <text>ATP + H2O = ADP + phosphate + H(+)</text>
        <dbReference type="Rhea" id="RHEA:13065"/>
        <dbReference type="ChEBI" id="CHEBI:15377"/>
        <dbReference type="ChEBI" id="CHEBI:15378"/>
        <dbReference type="ChEBI" id="CHEBI:30616"/>
        <dbReference type="ChEBI" id="CHEBI:43474"/>
        <dbReference type="ChEBI" id="CHEBI:456216"/>
        <dbReference type="EC" id="3.6.4.13"/>
    </reaction>
</comment>
<evidence type="ECO:0000259" key="13">
    <source>
        <dbReference type="PROSITE" id="PS51194"/>
    </source>
</evidence>
<evidence type="ECO:0000256" key="6">
    <source>
        <dbReference type="ARBA" id="ARBA00022806"/>
    </source>
</evidence>
<reference evidence="14" key="1">
    <citation type="journal article" date="2020" name="Stud. Mycol.">
        <title>101 Dothideomycetes genomes: a test case for predicting lifestyles and emergence of pathogens.</title>
        <authorList>
            <person name="Haridas S."/>
            <person name="Albert R."/>
            <person name="Binder M."/>
            <person name="Bloem J."/>
            <person name="Labutti K."/>
            <person name="Salamov A."/>
            <person name="Andreopoulos B."/>
            <person name="Baker S."/>
            <person name="Barry K."/>
            <person name="Bills G."/>
            <person name="Bluhm B."/>
            <person name="Cannon C."/>
            <person name="Castanera R."/>
            <person name="Culley D."/>
            <person name="Daum C."/>
            <person name="Ezra D."/>
            <person name="Gonzalez J."/>
            <person name="Henrissat B."/>
            <person name="Kuo A."/>
            <person name="Liang C."/>
            <person name="Lipzen A."/>
            <person name="Lutzoni F."/>
            <person name="Magnuson J."/>
            <person name="Mondo S."/>
            <person name="Nolan M."/>
            <person name="Ohm R."/>
            <person name="Pangilinan J."/>
            <person name="Park H.-J."/>
            <person name="Ramirez L."/>
            <person name="Alfaro M."/>
            <person name="Sun H."/>
            <person name="Tritt A."/>
            <person name="Yoshinaga Y."/>
            <person name="Zwiers L.-H."/>
            <person name="Turgeon B."/>
            <person name="Goodwin S."/>
            <person name="Spatafora J."/>
            <person name="Crous P."/>
            <person name="Grigoriev I."/>
        </authorList>
    </citation>
    <scope>NUCLEOTIDE SEQUENCE</scope>
    <source>
        <strain evidence="14">CBS 133067</strain>
    </source>
</reference>
<evidence type="ECO:0000256" key="7">
    <source>
        <dbReference type="ARBA" id="ARBA00022840"/>
    </source>
</evidence>
<dbReference type="GO" id="GO:0003723">
    <property type="term" value="F:RNA binding"/>
    <property type="evidence" value="ECO:0007669"/>
    <property type="project" value="UniProtKB-UniRule"/>
</dbReference>
<dbReference type="InterPro" id="IPR014001">
    <property type="entry name" value="Helicase_ATP-bd"/>
</dbReference>
<keyword evidence="6 10" id="KW-0347">Helicase</keyword>
<name>A0A9P4MAE3_9PEZI</name>
<keyword evidence="3" id="KW-0698">rRNA processing</keyword>
<keyword evidence="7 10" id="KW-0067">ATP-binding</keyword>
<evidence type="ECO:0000256" key="9">
    <source>
        <dbReference type="ARBA" id="ARBA00023242"/>
    </source>
</evidence>
<dbReference type="OrthoDB" id="422663at2759"/>
<dbReference type="Pfam" id="PF00271">
    <property type="entry name" value="Helicase_C"/>
    <property type="match status" value="1"/>
</dbReference>
<keyword evidence="4 10" id="KW-0547">Nucleotide-binding</keyword>
<dbReference type="EC" id="3.6.4.13" evidence="10"/>
<sequence length="784" mass="85790">MAEDGMLLNFSIGDAPIVQKDKLRGGSWRARRQVERRSRRPSDAPPAKRQRTNDIQPTSETSHPKGPKTEERQVISSLFRFNPSSTTKSQPNTSKTDDDHVEPSNAPLSGELENFTSLGLSLALAVHLTQKLAIKRPTAIQKAAIPRLLQDNSDAFIQAETGSGKTLAYTLPIVQRIIELTPVSSSADVEGKNSSAPSGIHRDSGLFAIILTPTRELSRQVSNVLASILPPYLVSGTVIGGEKKKSEKARLRKGLNILIATPGRLADHLDHTEALDVSRVRWLILDEGDRLMELGFEEDIKRIVSKLDFRLHKGLKDGVAEALPGLPSNRITILCSATMKMDVQRLGEISLKDATHIQASSGDEVQNDEEGEISAAEQTNMQGDFTAPAQLKQSYAVVPAKLRLVTLIAMLKQTFIRRGAVNKVIVFISCADSVDFHFDVFMRDPAEASEPTDDDNRAIETRTKPRRKTTEATKPPEIATVITSGPSLHITPLNSTPSDQVTVYRLHGSLPPPLRTSTLKAFYSSTSPSVLFCTDVASRGLDLPNVDLVIEFDPAFSRDDHIHRVGRTARAGNDGRACVFLMPGVEEGYIDVLARDRREGASALRRSDADEALKKAFASPSVSSNTSAAAMRRSKSDVKDWEGVATNAQLDIERWILSQPSLLEKARKAYQSHIRAYATHVANERQYFDIKELHLGHLAKAFGLRDRPSMVNVPGMRAGPGKKERRYVSNAGSEKLKGEGRKVKPGGFDRDDVAGGMVDLGDAAKKMRSKVKGMMGGADEFNLG</sequence>
<dbReference type="Proteomes" id="UP000799772">
    <property type="component" value="Unassembled WGS sequence"/>
</dbReference>
<dbReference type="Pfam" id="PF00270">
    <property type="entry name" value="DEAD"/>
    <property type="match status" value="1"/>
</dbReference>
<dbReference type="GO" id="GO:0005524">
    <property type="term" value="F:ATP binding"/>
    <property type="evidence" value="ECO:0007669"/>
    <property type="project" value="UniProtKB-UniRule"/>
</dbReference>
<comment type="similarity">
    <text evidence="10">Belongs to the DEAD box helicase family.</text>
</comment>
<protein>
    <recommendedName>
        <fullName evidence="10">ATP-dependent RNA helicase</fullName>
        <ecNumber evidence="10">3.6.4.13</ecNumber>
    </recommendedName>
</protein>
<evidence type="ECO:0000256" key="1">
    <source>
        <dbReference type="ARBA" id="ARBA00004604"/>
    </source>
</evidence>
<dbReference type="CDD" id="cd17949">
    <property type="entry name" value="DEADc_DDX31"/>
    <property type="match status" value="1"/>
</dbReference>
<comment type="function">
    <text evidence="10">RNA helicase.</text>
</comment>
<feature type="compositionally biased region" description="Polar residues" evidence="11">
    <location>
        <begin position="82"/>
        <end position="94"/>
    </location>
</feature>
<dbReference type="Pfam" id="PF13959">
    <property type="entry name" value="CTE_SPB4"/>
    <property type="match status" value="1"/>
</dbReference>
<feature type="compositionally biased region" description="Basic and acidic residues" evidence="11">
    <location>
        <begin position="32"/>
        <end position="42"/>
    </location>
</feature>
<evidence type="ECO:0000313" key="15">
    <source>
        <dbReference type="Proteomes" id="UP000799772"/>
    </source>
</evidence>
<evidence type="ECO:0000256" key="2">
    <source>
        <dbReference type="ARBA" id="ARBA00022517"/>
    </source>
</evidence>
<dbReference type="GO" id="GO:0006364">
    <property type="term" value="P:rRNA processing"/>
    <property type="evidence" value="ECO:0007669"/>
    <property type="project" value="UniProtKB-KW"/>
</dbReference>
<feature type="region of interest" description="Disordered" evidence="11">
    <location>
        <begin position="446"/>
        <end position="474"/>
    </location>
</feature>
<keyword evidence="15" id="KW-1185">Reference proteome</keyword>
<dbReference type="InterPro" id="IPR001650">
    <property type="entry name" value="Helicase_C-like"/>
</dbReference>
<dbReference type="PANTHER" id="PTHR24031">
    <property type="entry name" value="RNA HELICASE"/>
    <property type="match status" value="1"/>
</dbReference>
<keyword evidence="9" id="KW-0539">Nucleus</keyword>
<keyword evidence="8 10" id="KW-0694">RNA-binding</keyword>
<evidence type="ECO:0000256" key="5">
    <source>
        <dbReference type="ARBA" id="ARBA00022801"/>
    </source>
</evidence>
<keyword evidence="2" id="KW-0690">Ribosome biogenesis</keyword>
<feature type="region of interest" description="Disordered" evidence="11">
    <location>
        <begin position="1"/>
        <end position="108"/>
    </location>
</feature>
<dbReference type="SMART" id="SM01178">
    <property type="entry name" value="DUF4217"/>
    <property type="match status" value="1"/>
</dbReference>
<dbReference type="InterPro" id="IPR027417">
    <property type="entry name" value="P-loop_NTPase"/>
</dbReference>
<gene>
    <name evidence="14" type="ORF">NA57DRAFT_64066</name>
</gene>
<keyword evidence="5 10" id="KW-0378">Hydrolase</keyword>
<dbReference type="CDD" id="cd18787">
    <property type="entry name" value="SF2_C_DEAD"/>
    <property type="match status" value="1"/>
</dbReference>
<feature type="domain" description="Helicase ATP-binding" evidence="12">
    <location>
        <begin position="146"/>
        <end position="357"/>
    </location>
</feature>
<dbReference type="GO" id="GO:0003724">
    <property type="term" value="F:RNA helicase activity"/>
    <property type="evidence" value="ECO:0007669"/>
    <property type="project" value="UniProtKB-EC"/>
</dbReference>
<dbReference type="GO" id="GO:0005730">
    <property type="term" value="C:nucleolus"/>
    <property type="evidence" value="ECO:0007669"/>
    <property type="project" value="UniProtKB-SubCell"/>
</dbReference>
<dbReference type="AlphaFoldDB" id="A0A9P4MAE3"/>
<organism evidence="14 15">
    <name type="scientific">Rhizodiscina lignyota</name>
    <dbReference type="NCBI Taxonomy" id="1504668"/>
    <lineage>
        <taxon>Eukaryota</taxon>
        <taxon>Fungi</taxon>
        <taxon>Dikarya</taxon>
        <taxon>Ascomycota</taxon>
        <taxon>Pezizomycotina</taxon>
        <taxon>Dothideomycetes</taxon>
        <taxon>Pleosporomycetidae</taxon>
        <taxon>Aulographales</taxon>
        <taxon>Rhizodiscinaceae</taxon>
        <taxon>Rhizodiscina</taxon>
    </lineage>
</organism>
<dbReference type="InterPro" id="IPR025313">
    <property type="entry name" value="SPB4-like_CTE"/>
</dbReference>
<comment type="caution">
    <text evidence="14">The sequence shown here is derived from an EMBL/GenBank/DDBJ whole genome shotgun (WGS) entry which is preliminary data.</text>
</comment>
<accession>A0A9P4MAE3</accession>
<dbReference type="PROSITE" id="PS51192">
    <property type="entry name" value="HELICASE_ATP_BIND_1"/>
    <property type="match status" value="1"/>
</dbReference>
<evidence type="ECO:0000259" key="12">
    <source>
        <dbReference type="PROSITE" id="PS51192"/>
    </source>
</evidence>
<evidence type="ECO:0000256" key="4">
    <source>
        <dbReference type="ARBA" id="ARBA00022741"/>
    </source>
</evidence>
<dbReference type="PROSITE" id="PS51194">
    <property type="entry name" value="HELICASE_CTER"/>
    <property type="match status" value="1"/>
</dbReference>